<dbReference type="EMBL" id="PZKL01000020">
    <property type="protein sequence ID" value="PTH81460.1"/>
    <property type="molecule type" value="Genomic_DNA"/>
</dbReference>
<evidence type="ECO:0000313" key="15">
    <source>
        <dbReference type="Proteomes" id="UP000241986"/>
    </source>
</evidence>
<evidence type="ECO:0000256" key="2">
    <source>
        <dbReference type="ARBA" id="ARBA00011541"/>
    </source>
</evidence>
<dbReference type="Gene3D" id="3.30.70.370">
    <property type="match status" value="1"/>
</dbReference>
<evidence type="ECO:0000256" key="8">
    <source>
        <dbReference type="ARBA" id="ARBA00022932"/>
    </source>
</evidence>
<dbReference type="SUPFAM" id="SSF56672">
    <property type="entry name" value="DNA/RNA polymerases"/>
    <property type="match status" value="1"/>
</dbReference>
<keyword evidence="9 12" id="KW-0238">DNA-binding</keyword>
<name>A0A2T4N3P3_AERVE</name>
<dbReference type="GO" id="GO:0006302">
    <property type="term" value="P:double-strand break repair"/>
    <property type="evidence" value="ECO:0007669"/>
    <property type="project" value="TreeGrafter"/>
</dbReference>
<proteinExistence type="inferred from homology"/>
<dbReference type="RefSeq" id="WP_107683157.1">
    <property type="nucleotide sequence ID" value="NZ_PZKL01000020.1"/>
</dbReference>
<evidence type="ECO:0000256" key="7">
    <source>
        <dbReference type="ARBA" id="ARBA00022705"/>
    </source>
</evidence>
<dbReference type="Gene3D" id="3.30.420.10">
    <property type="entry name" value="Ribonuclease H-like superfamily/Ribonuclease H"/>
    <property type="match status" value="1"/>
</dbReference>
<keyword evidence="12" id="KW-0227">DNA damage</keyword>
<evidence type="ECO:0000256" key="3">
    <source>
        <dbReference type="ARBA" id="ARBA00012417"/>
    </source>
</evidence>
<evidence type="ECO:0000256" key="1">
    <source>
        <dbReference type="ARBA" id="ARBA00007705"/>
    </source>
</evidence>
<dbReference type="InterPro" id="IPR036279">
    <property type="entry name" value="5-3_exonuclease_C_sf"/>
</dbReference>
<evidence type="ECO:0000256" key="12">
    <source>
        <dbReference type="RuleBase" id="RU004460"/>
    </source>
</evidence>
<organism evidence="14 15">
    <name type="scientific">Aeromonas veronii</name>
    <dbReference type="NCBI Taxonomy" id="654"/>
    <lineage>
        <taxon>Bacteria</taxon>
        <taxon>Pseudomonadati</taxon>
        <taxon>Pseudomonadota</taxon>
        <taxon>Gammaproteobacteria</taxon>
        <taxon>Aeromonadales</taxon>
        <taxon>Aeromonadaceae</taxon>
        <taxon>Aeromonas</taxon>
    </lineage>
</organism>
<feature type="domain" description="DNA-directed DNA polymerase family A palm" evidence="13">
    <location>
        <begin position="629"/>
        <end position="835"/>
    </location>
</feature>
<comment type="catalytic activity">
    <reaction evidence="10 12">
        <text>DNA(n) + a 2'-deoxyribonucleoside 5'-triphosphate = DNA(n+1) + diphosphate</text>
        <dbReference type="Rhea" id="RHEA:22508"/>
        <dbReference type="Rhea" id="RHEA-COMP:17339"/>
        <dbReference type="Rhea" id="RHEA-COMP:17340"/>
        <dbReference type="ChEBI" id="CHEBI:33019"/>
        <dbReference type="ChEBI" id="CHEBI:61560"/>
        <dbReference type="ChEBI" id="CHEBI:173112"/>
        <dbReference type="EC" id="2.7.7.7"/>
    </reaction>
</comment>
<dbReference type="CDD" id="cd08637">
    <property type="entry name" value="DNA_pol_A_pol_I_C"/>
    <property type="match status" value="1"/>
</dbReference>
<dbReference type="Pfam" id="PF00476">
    <property type="entry name" value="DNA_pol_A"/>
    <property type="match status" value="1"/>
</dbReference>
<dbReference type="InterPro" id="IPR018320">
    <property type="entry name" value="DNA_polymerase_1"/>
</dbReference>
<evidence type="ECO:0000256" key="4">
    <source>
        <dbReference type="ARBA" id="ARBA00020311"/>
    </source>
</evidence>
<dbReference type="GO" id="GO:0003677">
    <property type="term" value="F:DNA binding"/>
    <property type="evidence" value="ECO:0007669"/>
    <property type="project" value="UniProtKB-UniRule"/>
</dbReference>
<accession>A0A2T4N3P3</accession>
<comment type="subunit">
    <text evidence="2">Single-chain monomer with multiple functions.</text>
</comment>
<dbReference type="SUPFAM" id="SSF47807">
    <property type="entry name" value="5' to 3' exonuclease, C-terminal subdomain"/>
    <property type="match status" value="1"/>
</dbReference>
<gene>
    <name evidence="12 14" type="primary">polA</name>
    <name evidence="14" type="ORF">DAA48_08725</name>
</gene>
<keyword evidence="6 12" id="KW-0548">Nucleotidyltransferase</keyword>
<comment type="similarity">
    <text evidence="1 12">Belongs to the DNA polymerase type-A family.</text>
</comment>
<evidence type="ECO:0000256" key="6">
    <source>
        <dbReference type="ARBA" id="ARBA00022695"/>
    </source>
</evidence>
<dbReference type="Proteomes" id="UP000241986">
    <property type="component" value="Unassembled WGS sequence"/>
</dbReference>
<evidence type="ECO:0000256" key="10">
    <source>
        <dbReference type="ARBA" id="ARBA00049244"/>
    </source>
</evidence>
<dbReference type="PRINTS" id="PR00868">
    <property type="entry name" value="DNAPOLI"/>
</dbReference>
<dbReference type="InterPro" id="IPR001098">
    <property type="entry name" value="DNA-dir_DNA_pol_A_palm_dom"/>
</dbReference>
<evidence type="ECO:0000256" key="5">
    <source>
        <dbReference type="ARBA" id="ARBA00022679"/>
    </source>
</evidence>
<protein>
    <recommendedName>
        <fullName evidence="4 11">DNA polymerase I</fullName>
        <ecNumber evidence="3 11">2.7.7.7</ecNumber>
    </recommendedName>
</protein>
<sequence>MPSQAIYNIIDVISYANHAIKTEIPKESLVRVIVGSFRSSVKLNNPSNALVLFPSPDFVVSKWGAEYIPFINSAKNIAEKMGLSVYFCDNPCNIAGSLLSSIEGSDSKIVFSTCDLLAAKLVSSSLVVENLVAGDILTEFNLKDKVGVSNEYVSSLISMIGDDYHNVKKVPKVGHKNAIKWISEFGDIERIFNNKDKIVGASFSELLKNELSVRESFFKLNGSYNAKLISEIDFSRKRINAASLYSLYVENKLYDWLPREIRERYTPNDNKITTEISMKTIIDSEGLVDLTSQLLTSKSFSIYLDKNKSDDCIAIGISTSDSDGYFIPLSDGSWSSKVLSPSFVFSVMRKVMEDENVKKVSTDSKYLFKVMSSFGIKINGFASDLATLVYTMNSRDSYISFDELIREKMNISLRRLSSYKQDGLKVRDSSDLSLSDAQEYICERASILLKSNRFFYLAASQNHMVIPIYKKYELPLIPVLAQMESSGVKVDKDALCKVSSDLELRMKQIEDILSAEYGSPINIDSPTQVSDLLFKKLSLPVIGTTGNGAASTSDASLKSLYEYHPAPALISEYRSLSKLKSTYADGIPKKICEKTGCIHSSFNQDVTATGRLSSSDPNLQNIPIKSKEGRRIRQAFIPSDGNYMMSADYSQIELRVLAHLSGDARLIAAFNSGEDIHRATAADVFGIKPADVTPEQRRSAKAINFGIIYGISASGLADELGISKGQASNYISLYFKKYPGVASYLKSLKERVFIDGYVSTISGRRLYHNKNEAQTPSGNRAIERAAMNAPMQGSASEIIKAAMIEISKWLIQEKMSSKMILQIHDELVFDVPPGEVKKLKNNIEKIMSQTTKLRVPLVVDIDIGRNLDQSHNLDVKEQDVELAV</sequence>
<dbReference type="FunFam" id="1.10.150.20:FF:000002">
    <property type="entry name" value="DNA polymerase I"/>
    <property type="match status" value="1"/>
</dbReference>
<dbReference type="EC" id="2.7.7.7" evidence="3 11"/>
<dbReference type="AlphaFoldDB" id="A0A2T4N3P3"/>
<dbReference type="PROSITE" id="PS00447">
    <property type="entry name" value="DNA_POLYMERASE_A"/>
    <property type="match status" value="1"/>
</dbReference>
<comment type="caution">
    <text evidence="14">The sequence shown here is derived from an EMBL/GenBank/DDBJ whole genome shotgun (WGS) entry which is preliminary data.</text>
</comment>
<dbReference type="InterPro" id="IPR002298">
    <property type="entry name" value="DNA_polymerase_A"/>
</dbReference>
<reference evidence="14 15" key="1">
    <citation type="submission" date="2018-03" db="EMBL/GenBank/DDBJ databases">
        <title>Aeromonas veronii whole genome sequencing and analysis.</title>
        <authorList>
            <person name="Xie H."/>
            <person name="Liu T."/>
            <person name="Wang K."/>
        </authorList>
    </citation>
    <scope>NUCLEOTIDE SEQUENCE [LARGE SCALE GENOMIC DNA]</scope>
    <source>
        <strain evidence="14 15">XH.VA.1</strain>
    </source>
</reference>
<dbReference type="InterPro" id="IPR043502">
    <property type="entry name" value="DNA/RNA_pol_sf"/>
</dbReference>
<dbReference type="SMART" id="SM00482">
    <property type="entry name" value="POLAc"/>
    <property type="match status" value="1"/>
</dbReference>
<dbReference type="InterPro" id="IPR036397">
    <property type="entry name" value="RNaseH_sf"/>
</dbReference>
<evidence type="ECO:0000256" key="11">
    <source>
        <dbReference type="NCBIfam" id="TIGR00593"/>
    </source>
</evidence>
<dbReference type="SUPFAM" id="SSF53098">
    <property type="entry name" value="Ribonuclease H-like"/>
    <property type="match status" value="1"/>
</dbReference>
<dbReference type="PANTHER" id="PTHR10133:SF27">
    <property type="entry name" value="DNA POLYMERASE NU"/>
    <property type="match status" value="1"/>
</dbReference>
<keyword evidence="8 12" id="KW-0239">DNA-directed DNA polymerase</keyword>
<keyword evidence="7 12" id="KW-0235">DNA replication</keyword>
<keyword evidence="5 12" id="KW-0808">Transferase</keyword>
<evidence type="ECO:0000256" key="9">
    <source>
        <dbReference type="ARBA" id="ARBA00023125"/>
    </source>
</evidence>
<dbReference type="PANTHER" id="PTHR10133">
    <property type="entry name" value="DNA POLYMERASE I"/>
    <property type="match status" value="1"/>
</dbReference>
<dbReference type="Gene3D" id="1.10.150.20">
    <property type="entry name" value="5' to 3' exonuclease, C-terminal subdomain"/>
    <property type="match status" value="2"/>
</dbReference>
<dbReference type="InterPro" id="IPR019760">
    <property type="entry name" value="DNA-dir_DNA_pol_A_CS"/>
</dbReference>
<dbReference type="GO" id="GO:0006261">
    <property type="term" value="P:DNA-templated DNA replication"/>
    <property type="evidence" value="ECO:0007669"/>
    <property type="project" value="UniProtKB-UniRule"/>
</dbReference>
<dbReference type="GO" id="GO:0003887">
    <property type="term" value="F:DNA-directed DNA polymerase activity"/>
    <property type="evidence" value="ECO:0007669"/>
    <property type="project" value="UniProtKB-UniRule"/>
</dbReference>
<evidence type="ECO:0000259" key="13">
    <source>
        <dbReference type="SMART" id="SM00482"/>
    </source>
</evidence>
<dbReference type="InterPro" id="IPR012337">
    <property type="entry name" value="RNaseH-like_sf"/>
</dbReference>
<dbReference type="NCBIfam" id="TIGR00593">
    <property type="entry name" value="pola"/>
    <property type="match status" value="1"/>
</dbReference>
<dbReference type="Gene3D" id="1.20.1060.10">
    <property type="entry name" value="Taq DNA Polymerase, Chain T, domain 4"/>
    <property type="match status" value="1"/>
</dbReference>
<evidence type="ECO:0000313" key="14">
    <source>
        <dbReference type="EMBL" id="PTH81460.1"/>
    </source>
</evidence>
<keyword evidence="12" id="KW-0234">DNA repair</keyword>